<evidence type="ECO:0000256" key="2">
    <source>
        <dbReference type="ARBA" id="ARBA00022475"/>
    </source>
</evidence>
<accession>A0ABQ4N096</accession>
<comment type="caution">
    <text evidence="8">The sequence shown here is derived from an EMBL/GenBank/DDBJ whole genome shotgun (WGS) entry which is preliminary data.</text>
</comment>
<gene>
    <name evidence="8" type="primary">yhjE</name>
    <name evidence="8" type="ORF">PACILC2_01550</name>
</gene>
<keyword evidence="5 6" id="KW-0472">Membrane</keyword>
<evidence type="ECO:0000256" key="3">
    <source>
        <dbReference type="ARBA" id="ARBA00022692"/>
    </source>
</evidence>
<name>A0ABQ4N096_9BACL</name>
<keyword evidence="9" id="KW-1185">Reference proteome</keyword>
<evidence type="ECO:0000313" key="9">
    <source>
        <dbReference type="Proteomes" id="UP000680304"/>
    </source>
</evidence>
<dbReference type="PANTHER" id="PTHR12677:SF55">
    <property type="entry name" value="UNDECAPRENYL PHOSPHATE TRANSPORTER SAOUHSC_00901-RELATED"/>
    <property type="match status" value="1"/>
</dbReference>
<dbReference type="RefSeq" id="WP_062496180.1">
    <property type="nucleotide sequence ID" value="NZ_BOVJ01000005.1"/>
</dbReference>
<evidence type="ECO:0000313" key="8">
    <source>
        <dbReference type="EMBL" id="GIQ61587.1"/>
    </source>
</evidence>
<organism evidence="8 9">
    <name type="scientific">Paenibacillus cisolokensis</name>
    <dbReference type="NCBI Taxonomy" id="1658519"/>
    <lineage>
        <taxon>Bacteria</taxon>
        <taxon>Bacillati</taxon>
        <taxon>Bacillota</taxon>
        <taxon>Bacilli</taxon>
        <taxon>Bacillales</taxon>
        <taxon>Paenibacillaceae</taxon>
        <taxon>Paenibacillus</taxon>
    </lineage>
</organism>
<evidence type="ECO:0000256" key="6">
    <source>
        <dbReference type="RuleBase" id="RU366058"/>
    </source>
</evidence>
<evidence type="ECO:0000256" key="5">
    <source>
        <dbReference type="ARBA" id="ARBA00023136"/>
    </source>
</evidence>
<reference evidence="8 9" key="1">
    <citation type="submission" date="2021-04" db="EMBL/GenBank/DDBJ databases">
        <title>Draft genome sequence of Paenibacillus cisolokensis, LC2-13A.</title>
        <authorList>
            <person name="Uke A."/>
            <person name="Chhe C."/>
            <person name="Baramee S."/>
            <person name="Kosugi A."/>
        </authorList>
    </citation>
    <scope>NUCLEOTIDE SEQUENCE [LARGE SCALE GENOMIC DNA]</scope>
    <source>
        <strain evidence="8 9">LC2-13A</strain>
    </source>
</reference>
<dbReference type="InterPro" id="IPR032816">
    <property type="entry name" value="VTT_dom"/>
</dbReference>
<feature type="transmembrane region" description="Helical" evidence="6">
    <location>
        <begin position="60"/>
        <end position="84"/>
    </location>
</feature>
<sequence>MSKLQQWIDQAKELSIEDLQRTLESYSDFGPLPGLLLTYIESFFPFLPLLLIVAANANIYGLWLGFLLSWIGVSAGAASVFWVARLLGGKIGTRLQRRYPKMKGFFNWIETKGFTPLFLLSCFPFSPSSLINIVSGLSTIPFPTFLIAVALGKAVMIFSVSLLSFDIGNLLQEPWRIALTAAVIVAMWYGGKRLEARYHH</sequence>
<feature type="transmembrane region" description="Helical" evidence="6">
    <location>
        <begin position="175"/>
        <end position="191"/>
    </location>
</feature>
<evidence type="ECO:0000256" key="1">
    <source>
        <dbReference type="ARBA" id="ARBA00004651"/>
    </source>
</evidence>
<dbReference type="InterPro" id="IPR015414">
    <property type="entry name" value="TMEM64"/>
</dbReference>
<keyword evidence="2 6" id="KW-1003">Cell membrane</keyword>
<evidence type="ECO:0000256" key="4">
    <source>
        <dbReference type="ARBA" id="ARBA00022989"/>
    </source>
</evidence>
<dbReference type="Pfam" id="PF09335">
    <property type="entry name" value="VTT_dom"/>
    <property type="match status" value="1"/>
</dbReference>
<feature type="transmembrane region" description="Helical" evidence="6">
    <location>
        <begin position="105"/>
        <end position="126"/>
    </location>
</feature>
<keyword evidence="4 6" id="KW-1133">Transmembrane helix</keyword>
<feature type="domain" description="VTT" evidence="7">
    <location>
        <begin position="48"/>
        <end position="162"/>
    </location>
</feature>
<keyword evidence="3 6" id="KW-0812">Transmembrane</keyword>
<feature type="transmembrane region" description="Helical" evidence="6">
    <location>
        <begin position="138"/>
        <end position="163"/>
    </location>
</feature>
<dbReference type="PANTHER" id="PTHR12677">
    <property type="entry name" value="GOLGI APPARATUS MEMBRANE PROTEIN TVP38-RELATED"/>
    <property type="match status" value="1"/>
</dbReference>
<evidence type="ECO:0000259" key="7">
    <source>
        <dbReference type="Pfam" id="PF09335"/>
    </source>
</evidence>
<proteinExistence type="inferred from homology"/>
<comment type="subcellular location">
    <subcellularLocation>
        <location evidence="1 6">Cell membrane</location>
        <topology evidence="1 6">Multi-pass membrane protein</topology>
    </subcellularLocation>
</comment>
<protein>
    <recommendedName>
        <fullName evidence="6">TVP38/TMEM64 family membrane protein</fullName>
    </recommendedName>
</protein>
<comment type="similarity">
    <text evidence="6">Belongs to the TVP38/TMEM64 family.</text>
</comment>
<feature type="transmembrane region" description="Helical" evidence="6">
    <location>
        <begin position="35"/>
        <end position="54"/>
    </location>
</feature>
<dbReference type="Proteomes" id="UP000680304">
    <property type="component" value="Unassembled WGS sequence"/>
</dbReference>
<dbReference type="EMBL" id="BOVJ01000005">
    <property type="protein sequence ID" value="GIQ61587.1"/>
    <property type="molecule type" value="Genomic_DNA"/>
</dbReference>